<evidence type="ECO:0000313" key="3">
    <source>
        <dbReference type="EMBL" id="OQR83737.1"/>
    </source>
</evidence>
<organism evidence="2">
    <name type="scientific">Achlya hypogyna</name>
    <name type="common">Oomycete</name>
    <name type="synonym">Protoachlya hypogyna</name>
    <dbReference type="NCBI Taxonomy" id="1202772"/>
    <lineage>
        <taxon>Eukaryota</taxon>
        <taxon>Sar</taxon>
        <taxon>Stramenopiles</taxon>
        <taxon>Oomycota</taxon>
        <taxon>Saprolegniomycetes</taxon>
        <taxon>Saprolegniales</taxon>
        <taxon>Achlyaceae</taxon>
        <taxon>Achlya</taxon>
    </lineage>
</organism>
<gene>
    <name evidence="3" type="ORF">ACHHYP_14306</name>
</gene>
<keyword evidence="4" id="KW-1185">Reference proteome</keyword>
<keyword evidence="1" id="KW-0732">Signal</keyword>
<dbReference type="EMBL" id="KM038926">
    <property type="protein sequence ID" value="AIG56387.1"/>
    <property type="molecule type" value="Genomic_DNA"/>
</dbReference>
<reference evidence="2 4" key="1">
    <citation type="journal article" date="2014" name="Genome Biol. Evol.">
        <title>The secreted proteins of Achlya hypogyna and Thraustotheca clavata identify the ancestral oomycete secretome and reveal gene acquisitions by horizontal gene transfer.</title>
        <authorList>
            <person name="Misner I."/>
            <person name="Blouin N."/>
            <person name="Leonard G."/>
            <person name="Richards T.A."/>
            <person name="Lane C.E."/>
        </authorList>
    </citation>
    <scope>NUCLEOTIDE SEQUENCE</scope>
    <source>
        <strain evidence="2 4">ATCC 48635</strain>
    </source>
</reference>
<dbReference type="Proteomes" id="UP000243579">
    <property type="component" value="Unassembled WGS sequence"/>
</dbReference>
<name>A0A0A7CNC1_ACHHY</name>
<evidence type="ECO:0000256" key="1">
    <source>
        <dbReference type="SAM" id="SignalP"/>
    </source>
</evidence>
<evidence type="ECO:0000313" key="4">
    <source>
        <dbReference type="Proteomes" id="UP000243579"/>
    </source>
</evidence>
<dbReference type="OrthoDB" id="76513at2759"/>
<dbReference type="AlphaFoldDB" id="A0A0A7CNC1"/>
<dbReference type="EMBL" id="JNBR01002081">
    <property type="protein sequence ID" value="OQR83737.1"/>
    <property type="molecule type" value="Genomic_DNA"/>
</dbReference>
<feature type="signal peptide" evidence="1">
    <location>
        <begin position="1"/>
        <end position="19"/>
    </location>
</feature>
<proteinExistence type="predicted"/>
<sequence length="140" mass="14567">MRVVIVVVVVTAAVAPATGTSSFPNPTPQGRSWAACSSAVAAITAQGDGSTPGSCMSCDPTFKKCPAKCQPLINTLYTDCDGVYTPPGLFFDPNATISGYWNGQINKTRIAVERCGCDAAHSIAPPWFLLTLLATIALLS</sequence>
<protein>
    <submittedName>
        <fullName evidence="2">Secreted protein</fullName>
    </submittedName>
</protein>
<accession>A0A0A7CNC1</accession>
<evidence type="ECO:0000313" key="2">
    <source>
        <dbReference type="EMBL" id="AIG56387.1"/>
    </source>
</evidence>
<feature type="chain" id="PRO_5002027407" evidence="1">
    <location>
        <begin position="20"/>
        <end position="140"/>
    </location>
</feature>